<dbReference type="Proteomes" id="UP000323876">
    <property type="component" value="Unassembled WGS sequence"/>
</dbReference>
<proteinExistence type="predicted"/>
<dbReference type="EMBL" id="VXLC01000015">
    <property type="protein sequence ID" value="KAA8885735.1"/>
    <property type="molecule type" value="Genomic_DNA"/>
</dbReference>
<dbReference type="OrthoDB" id="7628974at2"/>
<keyword evidence="2" id="KW-1185">Reference proteome</keyword>
<protein>
    <recommendedName>
        <fullName evidence="3">Tetratricopeptide repeat protein</fullName>
    </recommendedName>
</protein>
<evidence type="ECO:0008006" key="3">
    <source>
        <dbReference type="Google" id="ProtNLM"/>
    </source>
</evidence>
<evidence type="ECO:0000313" key="1">
    <source>
        <dbReference type="EMBL" id="KAA8885735.1"/>
    </source>
</evidence>
<dbReference type="SUPFAM" id="SSF48452">
    <property type="entry name" value="TPR-like"/>
    <property type="match status" value="1"/>
</dbReference>
<comment type="caution">
    <text evidence="1">The sequence shown here is derived from an EMBL/GenBank/DDBJ whole genome shotgun (WGS) entry which is preliminary data.</text>
</comment>
<gene>
    <name evidence="1" type="ORF">F3087_29345</name>
</gene>
<name>A0A5N0EC74_9NOCA</name>
<dbReference type="RefSeq" id="WP_150405293.1">
    <property type="nucleotide sequence ID" value="NZ_VXLC01000015.1"/>
</dbReference>
<sequence>MSRYRELDNRRREANAPIDLGVVRRLAGDYEQADELHQQTLTLHRELGDRLGEAEALNC</sequence>
<accession>A0A5N0EC74</accession>
<dbReference type="InterPro" id="IPR011990">
    <property type="entry name" value="TPR-like_helical_dom_sf"/>
</dbReference>
<dbReference type="AlphaFoldDB" id="A0A5N0EC74"/>
<dbReference type="Gene3D" id="1.25.40.10">
    <property type="entry name" value="Tetratricopeptide repeat domain"/>
    <property type="match status" value="1"/>
</dbReference>
<organism evidence="1 2">
    <name type="scientific">Nocardia colli</name>
    <dbReference type="NCBI Taxonomy" id="2545717"/>
    <lineage>
        <taxon>Bacteria</taxon>
        <taxon>Bacillati</taxon>
        <taxon>Actinomycetota</taxon>
        <taxon>Actinomycetes</taxon>
        <taxon>Mycobacteriales</taxon>
        <taxon>Nocardiaceae</taxon>
        <taxon>Nocardia</taxon>
    </lineage>
</organism>
<evidence type="ECO:0000313" key="2">
    <source>
        <dbReference type="Proteomes" id="UP000323876"/>
    </source>
</evidence>
<reference evidence="1 2" key="1">
    <citation type="submission" date="2019-09" db="EMBL/GenBank/DDBJ databases">
        <authorList>
            <person name="Wang X."/>
        </authorList>
    </citation>
    <scope>NUCLEOTIDE SEQUENCE [LARGE SCALE GENOMIC DNA]</scope>
    <source>
        <strain evidence="1 2">CICC 11023</strain>
    </source>
</reference>